<organism evidence="2">
    <name type="scientific">Lepeophtheirus salmonis</name>
    <name type="common">Salmon louse</name>
    <name type="synonym">Caligus salmonis</name>
    <dbReference type="NCBI Taxonomy" id="72036"/>
    <lineage>
        <taxon>Eukaryota</taxon>
        <taxon>Metazoa</taxon>
        <taxon>Ecdysozoa</taxon>
        <taxon>Arthropoda</taxon>
        <taxon>Crustacea</taxon>
        <taxon>Multicrustacea</taxon>
        <taxon>Hexanauplia</taxon>
        <taxon>Copepoda</taxon>
        <taxon>Siphonostomatoida</taxon>
        <taxon>Caligidae</taxon>
        <taxon>Lepeophtheirus</taxon>
    </lineage>
</organism>
<feature type="compositionally biased region" description="Low complexity" evidence="1">
    <location>
        <begin position="283"/>
        <end position="292"/>
    </location>
</feature>
<dbReference type="AlphaFoldDB" id="A0A0K2VDP6"/>
<evidence type="ECO:0000313" key="2">
    <source>
        <dbReference type="EMBL" id="CDW48668.1"/>
    </source>
</evidence>
<feature type="compositionally biased region" description="Low complexity" evidence="1">
    <location>
        <begin position="250"/>
        <end position="267"/>
    </location>
</feature>
<feature type="compositionally biased region" description="Polar residues" evidence="1">
    <location>
        <begin position="237"/>
        <end position="247"/>
    </location>
</feature>
<reference evidence="2" key="1">
    <citation type="submission" date="2014-05" db="EMBL/GenBank/DDBJ databases">
        <authorList>
            <person name="Chronopoulou M."/>
        </authorList>
    </citation>
    <scope>NUCLEOTIDE SEQUENCE</scope>
    <source>
        <tissue evidence="2">Whole organism</tissue>
    </source>
</reference>
<evidence type="ECO:0000256" key="1">
    <source>
        <dbReference type="SAM" id="MobiDB-lite"/>
    </source>
</evidence>
<feature type="compositionally biased region" description="Low complexity" evidence="1">
    <location>
        <begin position="215"/>
        <end position="236"/>
    </location>
</feature>
<feature type="compositionally biased region" description="Polar residues" evidence="1">
    <location>
        <begin position="268"/>
        <end position="282"/>
    </location>
</feature>
<protein>
    <submittedName>
        <fullName evidence="2">Uncharacterized protein</fullName>
    </submittedName>
</protein>
<dbReference type="EMBL" id="HACA01031307">
    <property type="protein sequence ID" value="CDW48668.1"/>
    <property type="molecule type" value="Transcribed_RNA"/>
</dbReference>
<accession>A0A0K2VDP6</accession>
<proteinExistence type="predicted"/>
<sequence length="516" mass="56427">MMSYNYTSGISDVITEPQAKSVLSSKIQQSIIDPKRQINLPPMPGHPLHVVSSPPVFKPMKKPPACEFNFRTPNFFYPSQHTHTFKGSSSIKSHSRGIIHQPKIQSNNISFNETFNRSNSQGGMISNPQLHDSKSHGKAVSFEESALLKSPSSSYCPKSPALDVPSLEQSHPIIINNNASNTPIKNTQIFSHPSNNLSGVAPQSNQSFYEKSSFSTTTTSKSSSSSLPYNSSNTTTIPTNFQFSKEPNPSFYEESFKSSSSTTKSTTAPKANSPFTPQMIPNSSSFSAISSSNMNQNTTPYVPSTFKQPNHQWQTTPNLMSNPTMANYPTRNTSPTPYGGGSGGGQASTNTHSMGMSAPNARHIPPQQDQIRTPSVTLNNNYVNLDSPSMNRDGFLPPPAPPMPPMKPSSKGPQHIEGMSKTPFGTPYRACEAQIPRGQDGTFTPMESNELSPIVKEKSRTSSPGEPIYLENGEVIPSDTKVMVKDQNSWYRQMSKTIHGLKGDMPMNRVGTWPQL</sequence>
<feature type="region of interest" description="Disordered" evidence="1">
    <location>
        <begin position="215"/>
        <end position="347"/>
    </location>
</feature>
<feature type="region of interest" description="Disordered" evidence="1">
    <location>
        <begin position="452"/>
        <end position="471"/>
    </location>
</feature>
<name>A0A0K2VDP6_LEPSM</name>
<feature type="compositionally biased region" description="Polar residues" evidence="1">
    <location>
        <begin position="293"/>
        <end position="336"/>
    </location>
</feature>